<keyword evidence="2" id="KW-1185">Reference proteome</keyword>
<gene>
    <name evidence="1" type="ORF">C8A05DRAFT_43152</name>
</gene>
<accession>A0AAN6MMI7</accession>
<comment type="caution">
    <text evidence="1">The sequence shown here is derived from an EMBL/GenBank/DDBJ whole genome shotgun (WGS) entry which is preliminary data.</text>
</comment>
<dbReference type="PANTHER" id="PTHR11362">
    <property type="entry name" value="PHOSPHATIDYLETHANOLAMINE-BINDING PROTEIN"/>
    <property type="match status" value="1"/>
</dbReference>
<dbReference type="PANTHER" id="PTHR11362:SF148">
    <property type="entry name" value="CARBOXYPEPTIDASE Y INHIBITOR"/>
    <property type="match status" value="1"/>
</dbReference>
<reference evidence="1" key="1">
    <citation type="journal article" date="2023" name="Mol. Phylogenet. Evol.">
        <title>Genome-scale phylogeny and comparative genomics of the fungal order Sordariales.</title>
        <authorList>
            <person name="Hensen N."/>
            <person name="Bonometti L."/>
            <person name="Westerberg I."/>
            <person name="Brannstrom I.O."/>
            <person name="Guillou S."/>
            <person name="Cros-Aarteil S."/>
            <person name="Calhoun S."/>
            <person name="Haridas S."/>
            <person name="Kuo A."/>
            <person name="Mondo S."/>
            <person name="Pangilinan J."/>
            <person name="Riley R."/>
            <person name="LaButti K."/>
            <person name="Andreopoulos B."/>
            <person name="Lipzen A."/>
            <person name="Chen C."/>
            <person name="Yan M."/>
            <person name="Daum C."/>
            <person name="Ng V."/>
            <person name="Clum A."/>
            <person name="Steindorff A."/>
            <person name="Ohm R.A."/>
            <person name="Martin F."/>
            <person name="Silar P."/>
            <person name="Natvig D.O."/>
            <person name="Lalanne C."/>
            <person name="Gautier V."/>
            <person name="Ament-Velasquez S.L."/>
            <person name="Kruys A."/>
            <person name="Hutchinson M.I."/>
            <person name="Powell A.J."/>
            <person name="Barry K."/>
            <person name="Miller A.N."/>
            <person name="Grigoriev I.V."/>
            <person name="Debuchy R."/>
            <person name="Gladieux P."/>
            <person name="Hiltunen Thoren M."/>
            <person name="Johannesson H."/>
        </authorList>
    </citation>
    <scope>NUCLEOTIDE SEQUENCE</scope>
    <source>
        <strain evidence="1">CBS 103.79</strain>
    </source>
</reference>
<dbReference type="SUPFAM" id="SSF49777">
    <property type="entry name" value="PEBP-like"/>
    <property type="match status" value="1"/>
</dbReference>
<reference evidence="1" key="2">
    <citation type="submission" date="2023-05" db="EMBL/GenBank/DDBJ databases">
        <authorList>
            <consortium name="Lawrence Berkeley National Laboratory"/>
            <person name="Steindorff A."/>
            <person name="Hensen N."/>
            <person name="Bonometti L."/>
            <person name="Westerberg I."/>
            <person name="Brannstrom I.O."/>
            <person name="Guillou S."/>
            <person name="Cros-Aarteil S."/>
            <person name="Calhoun S."/>
            <person name="Haridas S."/>
            <person name="Kuo A."/>
            <person name="Mondo S."/>
            <person name="Pangilinan J."/>
            <person name="Riley R."/>
            <person name="Labutti K."/>
            <person name="Andreopoulos B."/>
            <person name="Lipzen A."/>
            <person name="Chen C."/>
            <person name="Yanf M."/>
            <person name="Daum C."/>
            <person name="Ng V."/>
            <person name="Clum A."/>
            <person name="Ohm R."/>
            <person name="Martin F."/>
            <person name="Silar P."/>
            <person name="Natvig D."/>
            <person name="Lalanne C."/>
            <person name="Gautier V."/>
            <person name="Ament-Velasquez S.L."/>
            <person name="Kruys A."/>
            <person name="Hutchinson M.I."/>
            <person name="Powell A.J."/>
            <person name="Barry K."/>
            <person name="Miller A.N."/>
            <person name="Grigoriev I.V."/>
            <person name="Debuchy R."/>
            <person name="Gladieux P."/>
            <person name="Thoren M.H."/>
            <person name="Johannesson H."/>
        </authorList>
    </citation>
    <scope>NUCLEOTIDE SEQUENCE</scope>
    <source>
        <strain evidence="1">CBS 103.79</strain>
    </source>
</reference>
<evidence type="ECO:0000313" key="1">
    <source>
        <dbReference type="EMBL" id="KAK3903661.1"/>
    </source>
</evidence>
<dbReference type="GO" id="GO:0030162">
    <property type="term" value="P:regulation of proteolysis"/>
    <property type="evidence" value="ECO:0007669"/>
    <property type="project" value="TreeGrafter"/>
</dbReference>
<organism evidence="1 2">
    <name type="scientific">Staphylotrichum tortipilum</name>
    <dbReference type="NCBI Taxonomy" id="2831512"/>
    <lineage>
        <taxon>Eukaryota</taxon>
        <taxon>Fungi</taxon>
        <taxon>Dikarya</taxon>
        <taxon>Ascomycota</taxon>
        <taxon>Pezizomycotina</taxon>
        <taxon>Sordariomycetes</taxon>
        <taxon>Sordariomycetidae</taxon>
        <taxon>Sordariales</taxon>
        <taxon>Chaetomiaceae</taxon>
        <taxon>Staphylotrichum</taxon>
    </lineage>
</organism>
<dbReference type="Proteomes" id="UP001303889">
    <property type="component" value="Unassembled WGS sequence"/>
</dbReference>
<dbReference type="GO" id="GO:0030414">
    <property type="term" value="F:peptidase inhibitor activity"/>
    <property type="evidence" value="ECO:0007669"/>
    <property type="project" value="TreeGrafter"/>
</dbReference>
<dbReference type="Pfam" id="PF01161">
    <property type="entry name" value="PBP"/>
    <property type="match status" value="1"/>
</dbReference>
<dbReference type="InterPro" id="IPR008914">
    <property type="entry name" value="PEBP"/>
</dbReference>
<name>A0AAN6MMI7_9PEZI</name>
<evidence type="ECO:0000313" key="2">
    <source>
        <dbReference type="Proteomes" id="UP001303889"/>
    </source>
</evidence>
<protein>
    <submittedName>
        <fullName evidence="1">Phosphatidylethanolamine-binding protein</fullName>
    </submittedName>
</protein>
<dbReference type="Gene3D" id="3.90.280.10">
    <property type="entry name" value="PEBP-like"/>
    <property type="match status" value="1"/>
</dbReference>
<dbReference type="InterPro" id="IPR035810">
    <property type="entry name" value="PEBP_euk"/>
</dbReference>
<sequence>MADANIIPDVIADFPPSLGLHVTWPGTGWPRLDRALLGNTLDPRRLHGQPAIGLHDISAASPSSSSAVSYVITLTDADASPHASHPHFHEDGGKKKGEYCHWIASGTLRPSLCDPKEPGPCPPVLVDVEEVFKYKGPAPKKGTGKHRYVFLAFVPSNGTTEKLHLSKPKGRRGWGADHGVEGWAGENGLAAVERRMQKRRAKGT</sequence>
<dbReference type="InterPro" id="IPR036610">
    <property type="entry name" value="PEBP-like_sf"/>
</dbReference>
<dbReference type="CDD" id="cd00866">
    <property type="entry name" value="PEBP_euk"/>
    <property type="match status" value="1"/>
</dbReference>
<dbReference type="GO" id="GO:0046578">
    <property type="term" value="P:regulation of Ras protein signal transduction"/>
    <property type="evidence" value="ECO:0007669"/>
    <property type="project" value="TreeGrafter"/>
</dbReference>
<proteinExistence type="predicted"/>
<dbReference type="AlphaFoldDB" id="A0AAN6MMI7"/>
<dbReference type="GO" id="GO:0005543">
    <property type="term" value="F:phospholipid binding"/>
    <property type="evidence" value="ECO:0007669"/>
    <property type="project" value="TreeGrafter"/>
</dbReference>
<dbReference type="EMBL" id="MU855436">
    <property type="protein sequence ID" value="KAK3903661.1"/>
    <property type="molecule type" value="Genomic_DNA"/>
</dbReference>